<dbReference type="InterPro" id="IPR045075">
    <property type="entry name" value="Syf1-like"/>
</dbReference>
<dbReference type="RefSeq" id="XP_066634300.1">
    <property type="nucleotide sequence ID" value="XM_066776419.1"/>
</dbReference>
<organism evidence="12 13">
    <name type="scientific">Diplodia seriata</name>
    <dbReference type="NCBI Taxonomy" id="420778"/>
    <lineage>
        <taxon>Eukaryota</taxon>
        <taxon>Fungi</taxon>
        <taxon>Dikarya</taxon>
        <taxon>Ascomycota</taxon>
        <taxon>Pezizomycotina</taxon>
        <taxon>Dothideomycetes</taxon>
        <taxon>Dothideomycetes incertae sedis</taxon>
        <taxon>Botryosphaeriales</taxon>
        <taxon>Botryosphaeriaceae</taxon>
        <taxon>Diplodia</taxon>
    </lineage>
</organism>
<gene>
    <name evidence="12" type="primary">CLF1</name>
    <name evidence="12" type="ORF">SLS55_004968</name>
</gene>
<feature type="domain" description="Pre-mRNA-splicing factor Syf1/CRNKL1-like C-terminal HAT-repeats" evidence="10">
    <location>
        <begin position="225"/>
        <end position="309"/>
    </location>
</feature>
<evidence type="ECO:0000256" key="3">
    <source>
        <dbReference type="ARBA" id="ARBA00011524"/>
    </source>
</evidence>
<keyword evidence="13" id="KW-1185">Reference proteome</keyword>
<keyword evidence="5" id="KW-0747">Spliceosome</keyword>
<dbReference type="GeneID" id="92009053"/>
<dbReference type="PANTHER" id="PTHR11246:SF3">
    <property type="entry name" value="CROOKED NECK-LIKE PROTEIN 1"/>
    <property type="match status" value="1"/>
</dbReference>
<comment type="subunit">
    <text evidence="3">Associated with the spliceosome.</text>
</comment>
<accession>A0ABR3CLU8</accession>
<proteinExistence type="inferred from homology"/>
<comment type="similarity">
    <text evidence="2">Belongs to the crooked-neck family.</text>
</comment>
<evidence type="ECO:0000259" key="10">
    <source>
        <dbReference type="Pfam" id="PF23231"/>
    </source>
</evidence>
<dbReference type="Gene3D" id="1.25.40.10">
    <property type="entry name" value="Tetratricopeptide repeat domain"/>
    <property type="match status" value="3"/>
</dbReference>
<keyword evidence="4" id="KW-0507">mRNA processing</keyword>
<dbReference type="InterPro" id="IPR055430">
    <property type="entry name" value="HAT_Syf1_CNRKL1_C"/>
</dbReference>
<dbReference type="SMART" id="SM00386">
    <property type="entry name" value="HAT"/>
    <property type="match status" value="14"/>
</dbReference>
<evidence type="ECO:0000256" key="9">
    <source>
        <dbReference type="ARBA" id="ARBA00037040"/>
    </source>
</evidence>
<feature type="domain" description="Pre-mRNA-splicing factor Syf1-like N-terminal HAT-repeats" evidence="11">
    <location>
        <begin position="60"/>
        <end position="205"/>
    </location>
</feature>
<reference evidence="12 13" key="1">
    <citation type="submission" date="2024-02" db="EMBL/GenBank/DDBJ databases">
        <title>De novo assembly and annotation of 12 fungi associated with fruit tree decline syndrome in Ontario, Canada.</title>
        <authorList>
            <person name="Sulman M."/>
            <person name="Ellouze W."/>
            <person name="Ilyukhin E."/>
        </authorList>
    </citation>
    <scope>NUCLEOTIDE SEQUENCE [LARGE SCALE GENOMIC DNA]</scope>
    <source>
        <strain evidence="12 13">FDS-637</strain>
    </source>
</reference>
<evidence type="ECO:0000256" key="6">
    <source>
        <dbReference type="ARBA" id="ARBA00022737"/>
    </source>
</evidence>
<comment type="caution">
    <text evidence="12">The sequence shown here is derived from an EMBL/GenBank/DDBJ whole genome shotgun (WGS) entry which is preliminary data.</text>
</comment>
<dbReference type="EMBL" id="JAJVCZ030000004">
    <property type="protein sequence ID" value="KAL0261271.1"/>
    <property type="molecule type" value="Genomic_DNA"/>
</dbReference>
<dbReference type="PANTHER" id="PTHR11246">
    <property type="entry name" value="PRE-MRNA SPLICING FACTOR"/>
    <property type="match status" value="1"/>
</dbReference>
<comment type="subcellular location">
    <subcellularLocation>
        <location evidence="1">Nucleus</location>
    </subcellularLocation>
</comment>
<evidence type="ECO:0000256" key="7">
    <source>
        <dbReference type="ARBA" id="ARBA00023187"/>
    </source>
</evidence>
<evidence type="ECO:0000256" key="8">
    <source>
        <dbReference type="ARBA" id="ARBA00023242"/>
    </source>
</evidence>
<feature type="domain" description="Pre-mRNA-splicing factor Syf1/CRNKL1-like C-terminal HAT-repeats" evidence="10">
    <location>
        <begin position="377"/>
        <end position="528"/>
    </location>
</feature>
<dbReference type="Proteomes" id="UP001430584">
    <property type="component" value="Unassembled WGS sequence"/>
</dbReference>
<evidence type="ECO:0000259" key="11">
    <source>
        <dbReference type="Pfam" id="PF23233"/>
    </source>
</evidence>
<sequence>MESSRGPPRVKNKQAAPIQISAEQLLREAVDRQEPGLQAPTQRFADLEELHEFQGRKRKEFEDYVRRNRLNMNNWMRYAQWEMEQKEFRRARSIFERALDVDSTSIVLWVRYVDCEVKTRNINHARNLLDRAVTILPRIDKLWYKYVYMEETLGNIPGTRQVFERWMSWEPDENAWSAYIKLEKRYNEYERARAIFERFCQVHPEPRNWIKWARFEEEYGTSDLVREVFGQAVETLGEEFMDEKLFMAYGRFEARLKEFERARAIYKYALDRMPRSKSMNLHKAYTQFEKQFGDREGVEDVILSKRRVQYEEAIKENPKNYDNWIDLARLEETAGDPERVRDAYERAIAQIPPTQEKRHWRRYIYLWIFYALWEEMDAKDVDRARQIYNECLKLIPHKKFTFAKVWLLKAQFEVRHMNLAAARKTLGQAIGMCPKDKLFKGYIELELKLFEFSRCRTLYEKHIEWNPSNSQAWIKFSELERGLDDLDRARAIFELAVQQDTLDMPELVWKSYIDFEEEEGEYDHTRTLYERLLAKTDHVKVWISYAHFEINVPEEGEEEEEDEERPISEEAKRRARSVFERAYKSMKEKELKEEVSAFGNFPTAQEDHEQLTTVQRVALLNAWRSFEQTHGSAEDLDKVEKQMPKRVKKRRRLDTADGGMEFEEYMDYVFPADTEGEAKLSKLLAKAAAWKQKGGVEGEDGA</sequence>
<dbReference type="SUPFAM" id="SSF48452">
    <property type="entry name" value="TPR-like"/>
    <property type="match status" value="4"/>
</dbReference>
<dbReference type="InterPro" id="IPR011990">
    <property type="entry name" value="TPR-like_helical_dom_sf"/>
</dbReference>
<dbReference type="InterPro" id="IPR003107">
    <property type="entry name" value="HAT"/>
</dbReference>
<evidence type="ECO:0000313" key="12">
    <source>
        <dbReference type="EMBL" id="KAL0261271.1"/>
    </source>
</evidence>
<dbReference type="InterPro" id="IPR055433">
    <property type="entry name" value="HAT_Syf1-like_N"/>
</dbReference>
<evidence type="ECO:0000256" key="2">
    <source>
        <dbReference type="ARBA" id="ARBA00008644"/>
    </source>
</evidence>
<comment type="function">
    <text evidence="9">Involved in pre-mRNA splicing and cell cycle progression. Required for the spliceosome assembly and initiation of the DNA replication.</text>
</comment>
<name>A0ABR3CLU8_9PEZI</name>
<protein>
    <submittedName>
        <fullName evidence="12">NineTeen Complex (NTC) component</fullName>
    </submittedName>
</protein>
<keyword evidence="6" id="KW-0677">Repeat</keyword>
<dbReference type="Pfam" id="PF23231">
    <property type="entry name" value="HAT_Syf1_CNRKL1_C"/>
    <property type="match status" value="2"/>
</dbReference>
<keyword evidence="7" id="KW-0508">mRNA splicing</keyword>
<keyword evidence="8" id="KW-0539">Nucleus</keyword>
<evidence type="ECO:0000256" key="1">
    <source>
        <dbReference type="ARBA" id="ARBA00004123"/>
    </source>
</evidence>
<evidence type="ECO:0000256" key="5">
    <source>
        <dbReference type="ARBA" id="ARBA00022728"/>
    </source>
</evidence>
<dbReference type="Pfam" id="PF23233">
    <property type="entry name" value="HAT_Syf1_CNRKL1_N"/>
    <property type="match status" value="1"/>
</dbReference>
<evidence type="ECO:0000256" key="4">
    <source>
        <dbReference type="ARBA" id="ARBA00022664"/>
    </source>
</evidence>
<evidence type="ECO:0000313" key="13">
    <source>
        <dbReference type="Proteomes" id="UP001430584"/>
    </source>
</evidence>